<protein>
    <submittedName>
        <fullName evidence="2">Uncharacterized protein</fullName>
    </submittedName>
</protein>
<evidence type="ECO:0000256" key="1">
    <source>
        <dbReference type="SAM" id="SignalP"/>
    </source>
</evidence>
<keyword evidence="3" id="KW-1185">Reference proteome</keyword>
<feature type="chain" id="PRO_5019181701" evidence="1">
    <location>
        <begin position="30"/>
        <end position="121"/>
    </location>
</feature>
<evidence type="ECO:0000313" key="2">
    <source>
        <dbReference type="EMBL" id="RUO32576.1"/>
    </source>
</evidence>
<accession>A0A432WFJ7</accession>
<dbReference type="RefSeq" id="WP_126799340.1">
    <property type="nucleotide sequence ID" value="NZ_PIPO01000004.1"/>
</dbReference>
<sequence length="121" mass="13345">MLKFLLKNAILVTLLAVSASLLWSWTDTGANSGANTNSPSEISMLRCPLRQVAQSERTGQSDTKQLCNAAEQALEPGGISQSQLRFELRAPRSSFSFHYLDILEWLFTVGSDPQSKASQFH</sequence>
<comment type="caution">
    <text evidence="2">The sequence shown here is derived from an EMBL/GenBank/DDBJ whole genome shotgun (WGS) entry which is preliminary data.</text>
</comment>
<name>A0A432WFJ7_9GAMM</name>
<reference evidence="2 3" key="1">
    <citation type="journal article" date="2011" name="Front. Microbiol.">
        <title>Genomic signatures of strain selection and enhancement in Bacillus atrophaeus var. globigii, a historical biowarfare simulant.</title>
        <authorList>
            <person name="Gibbons H.S."/>
            <person name="Broomall S.M."/>
            <person name="McNew L.A."/>
            <person name="Daligault H."/>
            <person name="Chapman C."/>
            <person name="Bruce D."/>
            <person name="Karavis M."/>
            <person name="Krepps M."/>
            <person name="McGregor P.A."/>
            <person name="Hong C."/>
            <person name="Park K.H."/>
            <person name="Akmal A."/>
            <person name="Feldman A."/>
            <person name="Lin J.S."/>
            <person name="Chang W.E."/>
            <person name="Higgs B.W."/>
            <person name="Demirev P."/>
            <person name="Lindquist J."/>
            <person name="Liem A."/>
            <person name="Fochler E."/>
            <person name="Read T.D."/>
            <person name="Tapia R."/>
            <person name="Johnson S."/>
            <person name="Bishop-Lilly K.A."/>
            <person name="Detter C."/>
            <person name="Han C."/>
            <person name="Sozhamannan S."/>
            <person name="Rosenzweig C.N."/>
            <person name="Skowronski E.W."/>
        </authorList>
    </citation>
    <scope>NUCLEOTIDE SEQUENCE [LARGE SCALE GENOMIC DNA]</scope>
    <source>
        <strain evidence="2 3">Y4G10-17</strain>
    </source>
</reference>
<proteinExistence type="predicted"/>
<organism evidence="2 3">
    <name type="scientific">Aliidiomarina soli</name>
    <dbReference type="NCBI Taxonomy" id="1928574"/>
    <lineage>
        <taxon>Bacteria</taxon>
        <taxon>Pseudomonadati</taxon>
        <taxon>Pseudomonadota</taxon>
        <taxon>Gammaproteobacteria</taxon>
        <taxon>Alteromonadales</taxon>
        <taxon>Idiomarinaceae</taxon>
        <taxon>Aliidiomarina</taxon>
    </lineage>
</organism>
<evidence type="ECO:0000313" key="3">
    <source>
        <dbReference type="Proteomes" id="UP000287823"/>
    </source>
</evidence>
<keyword evidence="1" id="KW-0732">Signal</keyword>
<gene>
    <name evidence="2" type="ORF">CWE14_10580</name>
</gene>
<dbReference type="AlphaFoldDB" id="A0A432WFJ7"/>
<dbReference type="Proteomes" id="UP000287823">
    <property type="component" value="Unassembled WGS sequence"/>
</dbReference>
<dbReference type="EMBL" id="PIPO01000004">
    <property type="protein sequence ID" value="RUO32576.1"/>
    <property type="molecule type" value="Genomic_DNA"/>
</dbReference>
<feature type="signal peptide" evidence="1">
    <location>
        <begin position="1"/>
        <end position="29"/>
    </location>
</feature>